<name>A0A428Q016_9HYPO</name>
<dbReference type="AlphaFoldDB" id="A0A428Q016"/>
<dbReference type="EMBL" id="NKCL01000625">
    <property type="protein sequence ID" value="RSL58646.1"/>
    <property type="molecule type" value="Genomic_DNA"/>
</dbReference>
<accession>A0A428Q016</accession>
<reference evidence="1 2" key="1">
    <citation type="submission" date="2017-06" db="EMBL/GenBank/DDBJ databases">
        <title>Comparative genomic analysis of Ambrosia Fusariam Clade fungi.</title>
        <authorList>
            <person name="Stajich J.E."/>
            <person name="Carrillo J."/>
            <person name="Kijimoto T."/>
            <person name="Eskalen A."/>
            <person name="O'Donnell K."/>
            <person name="Kasson M."/>
        </authorList>
    </citation>
    <scope>NUCLEOTIDE SEQUENCE [LARGE SCALE GENOMIC DNA]</scope>
    <source>
        <strain evidence="1 2">NRRL62606</strain>
    </source>
</reference>
<evidence type="ECO:0000313" key="1">
    <source>
        <dbReference type="EMBL" id="RSL58646.1"/>
    </source>
</evidence>
<comment type="caution">
    <text evidence="1">The sequence shown here is derived from an EMBL/GenBank/DDBJ whole genome shotgun (WGS) entry which is preliminary data.</text>
</comment>
<sequence length="305" mass="34012">MSSHPITMAPEPQGSPCVQDAVPEELYEAFKSLADDDNEVEASRAPGTPINTHGDLTSQEKVALMGLLAGYASMYMDIPVVGSKAQLYWDFFDLIFREWGSQYDPGAPPTYRQRSFEDTSRKIGRLTENHPAPGAGRPSVQQQVEPTGALTAPVIFNDADDVKVSKHRMAGKPVFLSLALNLEAGCYDWLYRDKGKKFINPKYLAYDEGLDRIKARDLVVQQYDRRERARITDWNREVVLFLARRRIIKWAQEGSVSMGHINSVDFLGPGVIQELVLARTFIQQQAAASHGEAAMLTGMVTTISF</sequence>
<protein>
    <submittedName>
        <fullName evidence="1">Uncharacterized protein</fullName>
    </submittedName>
</protein>
<evidence type="ECO:0000313" key="2">
    <source>
        <dbReference type="Proteomes" id="UP000287972"/>
    </source>
</evidence>
<gene>
    <name evidence="1" type="ORF">CEP51_014050</name>
</gene>
<dbReference type="Proteomes" id="UP000287972">
    <property type="component" value="Unassembled WGS sequence"/>
</dbReference>
<keyword evidence="2" id="KW-1185">Reference proteome</keyword>
<proteinExistence type="predicted"/>
<organism evidence="1 2">
    <name type="scientific">Fusarium floridanum</name>
    <dbReference type="NCBI Taxonomy" id="1325733"/>
    <lineage>
        <taxon>Eukaryota</taxon>
        <taxon>Fungi</taxon>
        <taxon>Dikarya</taxon>
        <taxon>Ascomycota</taxon>
        <taxon>Pezizomycotina</taxon>
        <taxon>Sordariomycetes</taxon>
        <taxon>Hypocreomycetidae</taxon>
        <taxon>Hypocreales</taxon>
        <taxon>Nectriaceae</taxon>
        <taxon>Fusarium</taxon>
        <taxon>Fusarium solani species complex</taxon>
    </lineage>
</organism>